<gene>
    <name evidence="2" type="ORF">SAMN02745170_02369</name>
</gene>
<dbReference type="EMBL" id="FQZD01000018">
    <property type="protein sequence ID" value="SHJ36038.1"/>
    <property type="molecule type" value="Genomic_DNA"/>
</dbReference>
<organism evidence="2 3">
    <name type="scientific">Propionispora hippei DSM 15287</name>
    <dbReference type="NCBI Taxonomy" id="1123003"/>
    <lineage>
        <taxon>Bacteria</taxon>
        <taxon>Bacillati</taxon>
        <taxon>Bacillota</taxon>
        <taxon>Negativicutes</taxon>
        <taxon>Selenomonadales</taxon>
        <taxon>Sporomusaceae</taxon>
        <taxon>Propionispora</taxon>
    </lineage>
</organism>
<evidence type="ECO:0000313" key="3">
    <source>
        <dbReference type="Proteomes" id="UP000322917"/>
    </source>
</evidence>
<dbReference type="Proteomes" id="UP000322917">
    <property type="component" value="Unassembled WGS sequence"/>
</dbReference>
<proteinExistence type="predicted"/>
<dbReference type="AlphaFoldDB" id="A0A1M6INL3"/>
<keyword evidence="1" id="KW-1133">Transmembrane helix</keyword>
<protein>
    <submittedName>
        <fullName evidence="2">Uncharacterized protein</fullName>
    </submittedName>
</protein>
<accession>A0A1M6INL3</accession>
<evidence type="ECO:0000256" key="1">
    <source>
        <dbReference type="SAM" id="Phobius"/>
    </source>
</evidence>
<keyword evidence="3" id="KW-1185">Reference proteome</keyword>
<evidence type="ECO:0000313" key="2">
    <source>
        <dbReference type="EMBL" id="SHJ36038.1"/>
    </source>
</evidence>
<dbReference type="RefSeq" id="WP_149735093.1">
    <property type="nucleotide sequence ID" value="NZ_FQZD01000018.1"/>
</dbReference>
<reference evidence="2 3" key="1">
    <citation type="submission" date="2016-11" db="EMBL/GenBank/DDBJ databases">
        <authorList>
            <person name="Varghese N."/>
            <person name="Submissions S."/>
        </authorList>
    </citation>
    <scope>NUCLEOTIDE SEQUENCE [LARGE SCALE GENOMIC DNA]</scope>
    <source>
        <strain evidence="2 3">DSM 15287</strain>
    </source>
</reference>
<name>A0A1M6INL3_9FIRM</name>
<feature type="transmembrane region" description="Helical" evidence="1">
    <location>
        <begin position="39"/>
        <end position="62"/>
    </location>
</feature>
<keyword evidence="1" id="KW-0812">Transmembrane</keyword>
<keyword evidence="1" id="KW-0472">Membrane</keyword>
<sequence>MSSKVWVCGVIALKLTWLSYPLAAYVGLRFQEIIGMQMVFPLVFLFFLMLIITFCEGFSFLYNKVKGREQTIALIYDEKENEQSDFI</sequence>